<sequence>MFPPTSGKVSYPGSAFTLPFRSTSTGYLRRCPLISDTSLDANCSQLASPIDLTRRTHSKDSGRVKQSSRRPRCSAHRDIRYPYIYTKCMLSVRWRSHI</sequence>
<dbReference type="Proteomes" id="UP000231279">
    <property type="component" value="Unassembled WGS sequence"/>
</dbReference>
<reference evidence="3" key="1">
    <citation type="journal article" date="2018" name="Gigascience">
        <title>Genome assembly of the Pink Ipe (Handroanthus impetiginosus, Bignoniaceae), a highly valued, ecologically keystone Neotropical timber forest tree.</title>
        <authorList>
            <person name="Silva-Junior O.B."/>
            <person name="Grattapaglia D."/>
            <person name="Novaes E."/>
            <person name="Collevatti R.G."/>
        </authorList>
    </citation>
    <scope>NUCLEOTIDE SEQUENCE [LARGE SCALE GENOMIC DNA]</scope>
    <source>
        <strain evidence="3">cv. UFG-1</strain>
    </source>
</reference>
<comment type="caution">
    <text evidence="2">The sequence shown here is derived from an EMBL/GenBank/DDBJ whole genome shotgun (WGS) entry which is preliminary data.</text>
</comment>
<dbReference type="AlphaFoldDB" id="A0A2G9HFE4"/>
<evidence type="ECO:0000256" key="1">
    <source>
        <dbReference type="SAM" id="MobiDB-lite"/>
    </source>
</evidence>
<keyword evidence="3" id="KW-1185">Reference proteome</keyword>
<accession>A0A2G9HFE4</accession>
<protein>
    <submittedName>
        <fullName evidence="2">Uncharacterized protein</fullName>
    </submittedName>
</protein>
<feature type="compositionally biased region" description="Basic and acidic residues" evidence="1">
    <location>
        <begin position="52"/>
        <end position="63"/>
    </location>
</feature>
<evidence type="ECO:0000313" key="2">
    <source>
        <dbReference type="EMBL" id="PIN16226.1"/>
    </source>
</evidence>
<feature type="region of interest" description="Disordered" evidence="1">
    <location>
        <begin position="52"/>
        <end position="73"/>
    </location>
</feature>
<dbReference type="EMBL" id="NKXS01001920">
    <property type="protein sequence ID" value="PIN16226.1"/>
    <property type="molecule type" value="Genomic_DNA"/>
</dbReference>
<evidence type="ECO:0000313" key="3">
    <source>
        <dbReference type="Proteomes" id="UP000231279"/>
    </source>
</evidence>
<proteinExistence type="predicted"/>
<gene>
    <name evidence="2" type="ORF">CDL12_11103</name>
</gene>
<dbReference type="OrthoDB" id="10340707at2759"/>
<name>A0A2G9HFE4_9LAMI</name>
<organism evidence="2 3">
    <name type="scientific">Handroanthus impetiginosus</name>
    <dbReference type="NCBI Taxonomy" id="429701"/>
    <lineage>
        <taxon>Eukaryota</taxon>
        <taxon>Viridiplantae</taxon>
        <taxon>Streptophyta</taxon>
        <taxon>Embryophyta</taxon>
        <taxon>Tracheophyta</taxon>
        <taxon>Spermatophyta</taxon>
        <taxon>Magnoliopsida</taxon>
        <taxon>eudicotyledons</taxon>
        <taxon>Gunneridae</taxon>
        <taxon>Pentapetalae</taxon>
        <taxon>asterids</taxon>
        <taxon>lamiids</taxon>
        <taxon>Lamiales</taxon>
        <taxon>Bignoniaceae</taxon>
        <taxon>Crescentiina</taxon>
        <taxon>Tabebuia alliance</taxon>
        <taxon>Handroanthus</taxon>
    </lineage>
</organism>